<sequence>MSVATPVPDERLAPTPEQLRNDLWLAAALLVSAILSTWLGSVAQVWGGDSPHLGWGLLYCVALTAPLALRRRIPEVSLIAVAVVYFVGMSVHVPEMYVGSIALFIAMYSVGAWVVDRRRAMIVRVVVIIGMFFWLLAAMFQAASEQGSDSAAEFSLFSPVAAMMMLQFLFNVVFFAGAFAFGERAYAGALSREELEQRTRELEHEREITAAQAVALDRVRIARELHDVVAHHVSAMGVQAGAARTVLDRDPDAARRALTVVEESARASLTELRQLLETLRTPDATAPHDSTLRLDAIEELVRYSEENGMPTTFAVVGEPVAASEVAQVNLYRIAQEALTNARRHGGPDARADVRLRFDGDEIELEVANDGRVRFGSTPGLGLVGMRERAGCVGRMARGGTASAWGIPRPGPCSRECAVVPAERRGGSRVSTTATPTSVVLVDDHAVMRAGFRMILEASGDIAVVGEAGDGAEAVETVARLQPDVVFMDVQMPVLDGLEATRRIVADPRNSSAVVVVTTFDRDDYLFQALQAGASGFLLKNAGPEELAAAVRVAAAGDALLAPEVTRRVIERFAGGPPDATASAVEAPAAPPTSTPADHGLTEREAEVLRLLALALSNAEIARELFIGDATVKTHVSNILIKLGARDRVAAVVLAHRNGWA</sequence>
<feature type="transmembrane region" description="Helical" evidence="7">
    <location>
        <begin position="122"/>
        <end position="140"/>
    </location>
</feature>
<dbReference type="InterPro" id="IPR058245">
    <property type="entry name" value="NreC/VraR/RcsB-like_REC"/>
</dbReference>
<dbReference type="InterPro" id="IPR001789">
    <property type="entry name" value="Sig_transdc_resp-reg_receiver"/>
</dbReference>
<evidence type="ECO:0000259" key="8">
    <source>
        <dbReference type="PROSITE" id="PS50043"/>
    </source>
</evidence>
<evidence type="ECO:0000256" key="6">
    <source>
        <dbReference type="SAM" id="MobiDB-lite"/>
    </source>
</evidence>
<keyword evidence="1 5" id="KW-0597">Phosphoprotein</keyword>
<proteinExistence type="predicted"/>
<evidence type="ECO:0000256" key="4">
    <source>
        <dbReference type="ARBA" id="ARBA00023163"/>
    </source>
</evidence>
<feature type="transmembrane region" description="Helical" evidence="7">
    <location>
        <begin position="97"/>
        <end position="115"/>
    </location>
</feature>
<keyword evidence="10" id="KW-0418">Kinase</keyword>
<name>A0ABU1I394_9MICO</name>
<dbReference type="SMART" id="SM00421">
    <property type="entry name" value="HTH_LUXR"/>
    <property type="match status" value="1"/>
</dbReference>
<dbReference type="Gene3D" id="3.40.50.2300">
    <property type="match status" value="1"/>
</dbReference>
<dbReference type="PROSITE" id="PS50043">
    <property type="entry name" value="HTH_LUXR_2"/>
    <property type="match status" value="1"/>
</dbReference>
<dbReference type="Proteomes" id="UP001260188">
    <property type="component" value="Unassembled WGS sequence"/>
</dbReference>
<dbReference type="InterPro" id="IPR011712">
    <property type="entry name" value="Sig_transdc_His_kin_sub3_dim/P"/>
</dbReference>
<feature type="transmembrane region" description="Helical" evidence="7">
    <location>
        <begin position="76"/>
        <end position="91"/>
    </location>
</feature>
<dbReference type="CDD" id="cd17535">
    <property type="entry name" value="REC_NarL-like"/>
    <property type="match status" value="1"/>
</dbReference>
<feature type="domain" description="Response regulatory" evidence="9">
    <location>
        <begin position="437"/>
        <end position="554"/>
    </location>
</feature>
<dbReference type="CDD" id="cd16917">
    <property type="entry name" value="HATPase_UhpB-NarQ-NarX-like"/>
    <property type="match status" value="1"/>
</dbReference>
<evidence type="ECO:0000256" key="5">
    <source>
        <dbReference type="PROSITE-ProRule" id="PRU00169"/>
    </source>
</evidence>
<dbReference type="SUPFAM" id="SSF52172">
    <property type="entry name" value="CheY-like"/>
    <property type="match status" value="1"/>
</dbReference>
<keyword evidence="7" id="KW-0472">Membrane</keyword>
<protein>
    <submittedName>
        <fullName evidence="10">DNA-binding NarL/FixJ family response regulator/signal transduction histidine kinase</fullName>
    </submittedName>
</protein>
<dbReference type="PRINTS" id="PR00038">
    <property type="entry name" value="HTHLUXR"/>
</dbReference>
<feature type="modified residue" description="4-aspartylphosphate" evidence="5">
    <location>
        <position position="488"/>
    </location>
</feature>
<dbReference type="InterPro" id="IPR011006">
    <property type="entry name" value="CheY-like_superfamily"/>
</dbReference>
<feature type="transmembrane region" description="Helical" evidence="7">
    <location>
        <begin position="23"/>
        <end position="46"/>
    </location>
</feature>
<dbReference type="GO" id="GO:0016301">
    <property type="term" value="F:kinase activity"/>
    <property type="evidence" value="ECO:0007669"/>
    <property type="project" value="UniProtKB-KW"/>
</dbReference>
<dbReference type="CDD" id="cd06170">
    <property type="entry name" value="LuxR_C_like"/>
    <property type="match status" value="1"/>
</dbReference>
<dbReference type="SMART" id="SM00448">
    <property type="entry name" value="REC"/>
    <property type="match status" value="1"/>
</dbReference>
<evidence type="ECO:0000313" key="11">
    <source>
        <dbReference type="Proteomes" id="UP001260188"/>
    </source>
</evidence>
<evidence type="ECO:0000256" key="7">
    <source>
        <dbReference type="SAM" id="Phobius"/>
    </source>
</evidence>
<dbReference type="SUPFAM" id="SSF46894">
    <property type="entry name" value="C-terminal effector domain of the bipartite response regulators"/>
    <property type="match status" value="1"/>
</dbReference>
<reference evidence="10 11" key="1">
    <citation type="submission" date="2023-08" db="EMBL/GenBank/DDBJ databases">
        <title>Functional and genomic diversity of the sorghum phyllosphere microbiome.</title>
        <authorList>
            <person name="Shade A."/>
        </authorList>
    </citation>
    <scope>NUCLEOTIDE SEQUENCE [LARGE SCALE GENOMIC DNA]</scope>
    <source>
        <strain evidence="10 11">SORGH_AS_0919</strain>
    </source>
</reference>
<dbReference type="SUPFAM" id="SSF55874">
    <property type="entry name" value="ATPase domain of HSP90 chaperone/DNA topoisomerase II/histidine kinase"/>
    <property type="match status" value="1"/>
</dbReference>
<feature type="region of interest" description="Disordered" evidence="6">
    <location>
        <begin position="578"/>
        <end position="598"/>
    </location>
</feature>
<keyword evidence="3 10" id="KW-0238">DNA-binding</keyword>
<organism evidence="10 11">
    <name type="scientific">Microbacterium paludicola</name>
    <dbReference type="NCBI Taxonomy" id="300019"/>
    <lineage>
        <taxon>Bacteria</taxon>
        <taxon>Bacillati</taxon>
        <taxon>Actinomycetota</taxon>
        <taxon>Actinomycetes</taxon>
        <taxon>Micrococcales</taxon>
        <taxon>Microbacteriaceae</taxon>
        <taxon>Microbacterium</taxon>
    </lineage>
</organism>
<evidence type="ECO:0000256" key="1">
    <source>
        <dbReference type="ARBA" id="ARBA00022553"/>
    </source>
</evidence>
<keyword evidence="10" id="KW-0808">Transferase</keyword>
<dbReference type="Gene3D" id="1.20.5.1930">
    <property type="match status" value="1"/>
</dbReference>
<keyword evidence="11" id="KW-1185">Reference proteome</keyword>
<dbReference type="Gene3D" id="3.30.565.10">
    <property type="entry name" value="Histidine kinase-like ATPase, C-terminal domain"/>
    <property type="match status" value="1"/>
</dbReference>
<dbReference type="GO" id="GO:0003677">
    <property type="term" value="F:DNA binding"/>
    <property type="evidence" value="ECO:0007669"/>
    <property type="project" value="UniProtKB-KW"/>
</dbReference>
<dbReference type="Pfam" id="PF00072">
    <property type="entry name" value="Response_reg"/>
    <property type="match status" value="1"/>
</dbReference>
<dbReference type="EMBL" id="JAVIZA010000001">
    <property type="protein sequence ID" value="MDR6168354.1"/>
    <property type="molecule type" value="Genomic_DNA"/>
</dbReference>
<dbReference type="InterPro" id="IPR036890">
    <property type="entry name" value="HATPase_C_sf"/>
</dbReference>
<dbReference type="InterPro" id="IPR039420">
    <property type="entry name" value="WalR-like"/>
</dbReference>
<dbReference type="PANTHER" id="PTHR43214">
    <property type="entry name" value="TWO-COMPONENT RESPONSE REGULATOR"/>
    <property type="match status" value="1"/>
</dbReference>
<dbReference type="PANTHER" id="PTHR43214:SF24">
    <property type="entry name" value="TRANSCRIPTIONAL REGULATORY PROTEIN NARL-RELATED"/>
    <property type="match status" value="1"/>
</dbReference>
<evidence type="ECO:0000259" key="9">
    <source>
        <dbReference type="PROSITE" id="PS50110"/>
    </source>
</evidence>
<evidence type="ECO:0000313" key="10">
    <source>
        <dbReference type="EMBL" id="MDR6168354.1"/>
    </source>
</evidence>
<evidence type="ECO:0000256" key="2">
    <source>
        <dbReference type="ARBA" id="ARBA00023015"/>
    </source>
</evidence>
<dbReference type="InterPro" id="IPR016032">
    <property type="entry name" value="Sig_transdc_resp-reg_C-effctor"/>
</dbReference>
<dbReference type="PROSITE" id="PS50110">
    <property type="entry name" value="RESPONSE_REGULATORY"/>
    <property type="match status" value="1"/>
</dbReference>
<dbReference type="Pfam" id="PF07730">
    <property type="entry name" value="HisKA_3"/>
    <property type="match status" value="1"/>
</dbReference>
<comment type="caution">
    <text evidence="10">The sequence shown here is derived from an EMBL/GenBank/DDBJ whole genome shotgun (WGS) entry which is preliminary data.</text>
</comment>
<feature type="compositionally biased region" description="Low complexity" evidence="6">
    <location>
        <begin position="578"/>
        <end position="587"/>
    </location>
</feature>
<feature type="domain" description="HTH luxR-type" evidence="8">
    <location>
        <begin position="593"/>
        <end position="658"/>
    </location>
</feature>
<keyword evidence="7" id="KW-0812">Transmembrane</keyword>
<evidence type="ECO:0000256" key="3">
    <source>
        <dbReference type="ARBA" id="ARBA00023125"/>
    </source>
</evidence>
<dbReference type="InterPro" id="IPR000792">
    <property type="entry name" value="Tscrpt_reg_LuxR_C"/>
</dbReference>
<accession>A0ABU1I394</accession>
<gene>
    <name evidence="10" type="ORF">QE367_002558</name>
</gene>
<feature type="transmembrane region" description="Helical" evidence="7">
    <location>
        <begin position="160"/>
        <end position="182"/>
    </location>
</feature>
<dbReference type="Pfam" id="PF00196">
    <property type="entry name" value="GerE"/>
    <property type="match status" value="1"/>
</dbReference>
<keyword evidence="7" id="KW-1133">Transmembrane helix</keyword>
<feature type="transmembrane region" description="Helical" evidence="7">
    <location>
        <begin position="52"/>
        <end position="69"/>
    </location>
</feature>
<dbReference type="InterPro" id="IPR055558">
    <property type="entry name" value="DUF7134"/>
</dbReference>
<keyword evidence="2" id="KW-0805">Transcription regulation</keyword>
<keyword evidence="4" id="KW-0804">Transcription</keyword>
<dbReference type="Pfam" id="PF23539">
    <property type="entry name" value="DUF7134"/>
    <property type="match status" value="1"/>
</dbReference>